<evidence type="ECO:0000256" key="1">
    <source>
        <dbReference type="SAM" id="MobiDB-lite"/>
    </source>
</evidence>
<evidence type="ECO:0000313" key="2">
    <source>
        <dbReference type="EMBL" id="EIG52552.1"/>
    </source>
</evidence>
<protein>
    <submittedName>
        <fullName evidence="2">Uncharacterized protein</fullName>
    </submittedName>
</protein>
<feature type="compositionally biased region" description="Low complexity" evidence="1">
    <location>
        <begin position="51"/>
        <end position="67"/>
    </location>
</feature>
<feature type="region of interest" description="Disordered" evidence="1">
    <location>
        <begin position="173"/>
        <end position="244"/>
    </location>
</feature>
<feature type="compositionally biased region" description="Low complexity" evidence="1">
    <location>
        <begin position="24"/>
        <end position="38"/>
    </location>
</feature>
<dbReference type="AlphaFoldDB" id="I2PYE6"/>
<proteinExistence type="predicted"/>
<dbReference type="OrthoDB" id="5459618at2"/>
<feature type="compositionally biased region" description="Low complexity" evidence="1">
    <location>
        <begin position="86"/>
        <end position="99"/>
    </location>
</feature>
<accession>I2PYE6</accession>
<sequence>MATDKPLADSDDDIIDLTDLVEEGSAGDAPSGDDGPVDMSFEQELDDLFGDAEPAAPATPQAAQAAGADDEDLIDLAGFDVDETPETAPAPAAAAATTPNDGADDDVMDLTGFGLDEAPEPAPAQATAANTGDDDDVMDLVGLGFDEIPAAPKAPVAAADTPAADDAMADLFGEAEAPARPAATAASPAPGDEADVLSSLGFELPEDAISLAGAGQTPEGPAEDAGERPDSGRPAAETAPDDEAMDLTDMDLSELEPAPAAAETPAPTDDTALADLLGQVSYAPDATDDAALDIAEISPLSPLEKTAEPAPDVTAAPGSTAAGEAAMAALTVAAAAGVTAGVAAMAQSAAPRPPAAATTAIDLGALDNLIDAARGPLPEPEPETAPDLARFNALAERIASLESTTATLYDKLETLPPATDGEALADALSARLEDALSERLEAVLAGQPPMPDVAGLRTDILAEIERRVPDRDSLLADVQAALAPQFEALRGELPQAGELAGQAETAAALDGLRESLARLEALTQGRQAKFEDFAAAMEARLAELRRELPGPDAYASTQGVSEALETLRENLSRDIAANLDERLAELRRELRETLAGDIATGLDERVVTLRNELGDSLDARVTELGGELRRSLADDMAGGLDERLSQARGELRQALADDIAASLDERLGDVVDAGRQAAATEVRSLGEALASRLGALENDRLDPEAVAERVRQALLPSLPDAEAVQEAGKAAARAEDAAAAAHSRLEDKAGYEDLDAALASLRTEMAAEIERAVPRAAAAVIREEIAALLKDFE</sequence>
<feature type="compositionally biased region" description="Low complexity" evidence="1">
    <location>
        <begin position="173"/>
        <end position="191"/>
    </location>
</feature>
<gene>
    <name evidence="2" type="ORF">DesU5LDRAFT_0851</name>
</gene>
<organism evidence="2">
    <name type="scientific">Desulfovibrio sp. U5L</name>
    <dbReference type="NCBI Taxonomy" id="596152"/>
    <lineage>
        <taxon>Bacteria</taxon>
        <taxon>Pseudomonadati</taxon>
        <taxon>Thermodesulfobacteriota</taxon>
        <taxon>Desulfovibrionia</taxon>
        <taxon>Desulfovibrionales</taxon>
        <taxon>Desulfovibrionaceae</taxon>
        <taxon>Desulfovibrio</taxon>
    </lineage>
</organism>
<dbReference type="Gene3D" id="1.20.120.20">
    <property type="entry name" value="Apolipoprotein"/>
    <property type="match status" value="1"/>
</dbReference>
<dbReference type="eggNOG" id="ENOG5031CTY">
    <property type="taxonomic scope" value="Bacteria"/>
</dbReference>
<dbReference type="HOGENOM" id="CLU_373740_0_0_7"/>
<feature type="compositionally biased region" description="Acidic residues" evidence="1">
    <location>
        <begin position="41"/>
        <end position="50"/>
    </location>
</feature>
<feature type="region of interest" description="Disordered" evidence="1">
    <location>
        <begin position="20"/>
        <end position="135"/>
    </location>
</feature>
<name>I2PYE6_9BACT</name>
<reference evidence="2" key="1">
    <citation type="submission" date="2011-11" db="EMBL/GenBank/DDBJ databases">
        <title>Improved High-Quality Draft sequence of Desulfovibrio sp. U5L.</title>
        <authorList>
            <consortium name="US DOE Joint Genome Institute"/>
            <person name="Lucas S."/>
            <person name="Han J."/>
            <person name="Lapidus A."/>
            <person name="Cheng J.-F."/>
            <person name="Goodwin L."/>
            <person name="Pitluck S."/>
            <person name="Peters L."/>
            <person name="Ovchinnikova G."/>
            <person name="Held B."/>
            <person name="Detter J.C."/>
            <person name="Han C."/>
            <person name="Tapia R."/>
            <person name="Land M."/>
            <person name="Hauser L."/>
            <person name="Kyrpides N."/>
            <person name="Ivanova N."/>
            <person name="Pagani I."/>
            <person name="Gabster J."/>
            <person name="Walker C."/>
            <person name="Stolyar S."/>
            <person name="Stahl D."/>
            <person name="Arkin A."/>
            <person name="Dehal P."/>
            <person name="Hazen T."/>
            <person name="Woyke T."/>
        </authorList>
    </citation>
    <scope>NUCLEOTIDE SEQUENCE [LARGE SCALE GENOMIC DNA]</scope>
    <source>
        <strain evidence="2">U5L</strain>
    </source>
</reference>
<feature type="compositionally biased region" description="Acidic residues" evidence="1">
    <location>
        <begin position="68"/>
        <end position="85"/>
    </location>
</feature>
<dbReference type="EMBL" id="JH600068">
    <property type="protein sequence ID" value="EIG52552.1"/>
    <property type="molecule type" value="Genomic_DNA"/>
</dbReference>